<evidence type="ECO:0000256" key="1">
    <source>
        <dbReference type="ARBA" id="ARBA00001947"/>
    </source>
</evidence>
<keyword evidence="3" id="KW-0862">Zinc</keyword>
<keyword evidence="4" id="KW-0456">Lyase</keyword>
<feature type="region of interest" description="Disordered" evidence="5">
    <location>
        <begin position="1"/>
        <end position="22"/>
    </location>
</feature>
<evidence type="ECO:0000256" key="4">
    <source>
        <dbReference type="ARBA" id="ARBA00023239"/>
    </source>
</evidence>
<dbReference type="PANTHER" id="PTHR12589">
    <property type="entry name" value="PYRUVOYL TETRAHYDROBIOPTERIN SYNTHASE"/>
    <property type="match status" value="1"/>
</dbReference>
<comment type="cofactor">
    <cofactor evidence="1">
        <name>Zn(2+)</name>
        <dbReference type="ChEBI" id="CHEBI:29105"/>
    </cofactor>
</comment>
<protein>
    <submittedName>
        <fullName evidence="6">6-pyruvoyl tetrahydropterin synthase family protein</fullName>
    </submittedName>
</protein>
<sequence>MPENILGSERSRSDSAGRSSLATRAGERVLRIGADRPIRISAGHRLMHHDGKCSRPHGHNYEIAVEVTGELTEEGWVVDKGTVTDVIDEWDHRFLVESGDPLVEAFEASGDGDSLVVLDAPPTAEVMAVLLEEELLARLPDTVSDVAVEVAETGELCASHR</sequence>
<dbReference type="InterPro" id="IPR007115">
    <property type="entry name" value="6-PTP_synth/QueD"/>
</dbReference>
<keyword evidence="2" id="KW-0479">Metal-binding</keyword>
<evidence type="ECO:0000313" key="6">
    <source>
        <dbReference type="EMBL" id="MDS0299032.1"/>
    </source>
</evidence>
<evidence type="ECO:0000256" key="3">
    <source>
        <dbReference type="ARBA" id="ARBA00022833"/>
    </source>
</evidence>
<reference evidence="6 7" key="1">
    <citation type="submission" date="2022-06" db="EMBL/GenBank/DDBJ databases">
        <title>Halogeometricum sp. a new haloarchaeum isolate from saline soil.</title>
        <authorList>
            <person name="Strakova D."/>
            <person name="Galisteo C."/>
            <person name="Sanchez-Porro C."/>
            <person name="Ventosa A."/>
        </authorList>
    </citation>
    <scope>NUCLEOTIDE SEQUENCE [LARGE SCALE GENOMIC DNA]</scope>
    <source>
        <strain evidence="6 7">S1BR25-6</strain>
    </source>
</reference>
<organism evidence="6 7">
    <name type="scientific">Halogeometricum salsisoli</name>
    <dbReference type="NCBI Taxonomy" id="2950536"/>
    <lineage>
        <taxon>Archaea</taxon>
        <taxon>Methanobacteriati</taxon>
        <taxon>Methanobacteriota</taxon>
        <taxon>Stenosarchaea group</taxon>
        <taxon>Halobacteria</taxon>
        <taxon>Halobacteriales</taxon>
        <taxon>Haloferacaceae</taxon>
        <taxon>Halogeometricum</taxon>
    </lineage>
</organism>
<keyword evidence="7" id="KW-1185">Reference proteome</keyword>
<evidence type="ECO:0000313" key="7">
    <source>
        <dbReference type="Proteomes" id="UP001257060"/>
    </source>
</evidence>
<proteinExistence type="predicted"/>
<dbReference type="SUPFAM" id="SSF55620">
    <property type="entry name" value="Tetrahydrobiopterin biosynthesis enzymes-like"/>
    <property type="match status" value="1"/>
</dbReference>
<dbReference type="PANTHER" id="PTHR12589:SF7">
    <property type="entry name" value="6-PYRUVOYL TETRAHYDROBIOPTERIN SYNTHASE"/>
    <property type="match status" value="1"/>
</dbReference>
<gene>
    <name evidence="6" type="ORF">NDI76_09770</name>
</gene>
<dbReference type="RefSeq" id="WP_310923827.1">
    <property type="nucleotide sequence ID" value="NZ_JAMQOP010000001.1"/>
</dbReference>
<evidence type="ECO:0000256" key="5">
    <source>
        <dbReference type="SAM" id="MobiDB-lite"/>
    </source>
</evidence>
<name>A0ABU2GE04_9EURY</name>
<dbReference type="Pfam" id="PF01242">
    <property type="entry name" value="PTPS"/>
    <property type="match status" value="1"/>
</dbReference>
<accession>A0ABU2GE04</accession>
<dbReference type="EMBL" id="JAMQOP010000001">
    <property type="protein sequence ID" value="MDS0299032.1"/>
    <property type="molecule type" value="Genomic_DNA"/>
</dbReference>
<dbReference type="InterPro" id="IPR038418">
    <property type="entry name" value="6-PTP_synth/QueD_sf"/>
</dbReference>
<comment type="caution">
    <text evidence="6">The sequence shown here is derived from an EMBL/GenBank/DDBJ whole genome shotgun (WGS) entry which is preliminary data.</text>
</comment>
<dbReference type="Gene3D" id="3.30.479.10">
    <property type="entry name" value="6-pyruvoyl tetrahydropterin synthase/QueD"/>
    <property type="match status" value="1"/>
</dbReference>
<evidence type="ECO:0000256" key="2">
    <source>
        <dbReference type="ARBA" id="ARBA00022723"/>
    </source>
</evidence>
<dbReference type="Proteomes" id="UP001257060">
    <property type="component" value="Unassembled WGS sequence"/>
</dbReference>